<dbReference type="Proteomes" id="UP001283361">
    <property type="component" value="Unassembled WGS sequence"/>
</dbReference>
<sequence>MKGLSRHPQLTTILFMRYNVYPKIDCIPSLQKVAHSAAPVH</sequence>
<gene>
    <name evidence="1" type="ORF">RRG08_021201</name>
</gene>
<evidence type="ECO:0000313" key="1">
    <source>
        <dbReference type="EMBL" id="KAK3752957.1"/>
    </source>
</evidence>
<name>A0AAE0YNY5_9GAST</name>
<evidence type="ECO:0000313" key="2">
    <source>
        <dbReference type="Proteomes" id="UP001283361"/>
    </source>
</evidence>
<keyword evidence="2" id="KW-1185">Reference proteome</keyword>
<reference evidence="1" key="1">
    <citation type="journal article" date="2023" name="G3 (Bethesda)">
        <title>A reference genome for the long-term kleptoplast-retaining sea slug Elysia crispata morphotype clarki.</title>
        <authorList>
            <person name="Eastman K.E."/>
            <person name="Pendleton A.L."/>
            <person name="Shaikh M.A."/>
            <person name="Suttiyut T."/>
            <person name="Ogas R."/>
            <person name="Tomko P."/>
            <person name="Gavelis G."/>
            <person name="Widhalm J.R."/>
            <person name="Wisecaver J.H."/>
        </authorList>
    </citation>
    <scope>NUCLEOTIDE SEQUENCE</scope>
    <source>
        <strain evidence="1">ECLA1</strain>
    </source>
</reference>
<dbReference type="EMBL" id="JAWDGP010005730">
    <property type="protein sequence ID" value="KAK3752957.1"/>
    <property type="molecule type" value="Genomic_DNA"/>
</dbReference>
<accession>A0AAE0YNY5</accession>
<organism evidence="1 2">
    <name type="scientific">Elysia crispata</name>
    <name type="common">lettuce slug</name>
    <dbReference type="NCBI Taxonomy" id="231223"/>
    <lineage>
        <taxon>Eukaryota</taxon>
        <taxon>Metazoa</taxon>
        <taxon>Spiralia</taxon>
        <taxon>Lophotrochozoa</taxon>
        <taxon>Mollusca</taxon>
        <taxon>Gastropoda</taxon>
        <taxon>Heterobranchia</taxon>
        <taxon>Euthyneura</taxon>
        <taxon>Panpulmonata</taxon>
        <taxon>Sacoglossa</taxon>
        <taxon>Placobranchoidea</taxon>
        <taxon>Plakobranchidae</taxon>
        <taxon>Elysia</taxon>
    </lineage>
</organism>
<proteinExistence type="predicted"/>
<comment type="caution">
    <text evidence="1">The sequence shown here is derived from an EMBL/GenBank/DDBJ whole genome shotgun (WGS) entry which is preliminary data.</text>
</comment>
<protein>
    <submittedName>
        <fullName evidence="1">Uncharacterized protein</fullName>
    </submittedName>
</protein>
<dbReference type="AlphaFoldDB" id="A0AAE0YNY5"/>